<evidence type="ECO:0000313" key="2">
    <source>
        <dbReference type="EMBL" id="WGW13964.1"/>
    </source>
</evidence>
<protein>
    <submittedName>
        <fullName evidence="2">Uncharacterized protein</fullName>
    </submittedName>
</protein>
<keyword evidence="1" id="KW-0812">Transmembrane</keyword>
<sequence length="50" mass="5509">MTSVILAAAEQAEHHVEIPMHPIAYGLIAFGTLMVMLLVTMSYRGVSNRH</sequence>
<organism evidence="2 3">
    <name type="scientific">Saxibacter everestensis</name>
    <dbReference type="NCBI Taxonomy" id="2909229"/>
    <lineage>
        <taxon>Bacteria</taxon>
        <taxon>Bacillati</taxon>
        <taxon>Actinomycetota</taxon>
        <taxon>Actinomycetes</taxon>
        <taxon>Micrococcales</taxon>
        <taxon>Brevibacteriaceae</taxon>
        <taxon>Saxibacter</taxon>
    </lineage>
</organism>
<dbReference type="Proteomes" id="UP001209083">
    <property type="component" value="Chromosome"/>
</dbReference>
<evidence type="ECO:0000313" key="3">
    <source>
        <dbReference type="Proteomes" id="UP001209083"/>
    </source>
</evidence>
<keyword evidence="3" id="KW-1185">Reference proteome</keyword>
<dbReference type="RefSeq" id="WP_349640788.1">
    <property type="nucleotide sequence ID" value="NZ_CP090958.1"/>
</dbReference>
<proteinExistence type="predicted"/>
<dbReference type="EMBL" id="CP090958">
    <property type="protein sequence ID" value="WGW13964.1"/>
    <property type="molecule type" value="Genomic_DNA"/>
</dbReference>
<keyword evidence="1" id="KW-1133">Transmembrane helix</keyword>
<gene>
    <name evidence="2" type="ORF">LWF01_09595</name>
</gene>
<reference evidence="2 3" key="1">
    <citation type="submission" date="2023-05" db="EMBL/GenBank/DDBJ databases">
        <title>Lithophilousrod everest ZFBP1038 complete genpme.</title>
        <authorList>
            <person name="Tian M."/>
        </authorList>
    </citation>
    <scope>NUCLEOTIDE SEQUENCE [LARGE SCALE GENOMIC DNA]</scope>
    <source>
        <strain evidence="2 3">ZFBP1038</strain>
    </source>
</reference>
<accession>A0ABY8R032</accession>
<evidence type="ECO:0000256" key="1">
    <source>
        <dbReference type="SAM" id="Phobius"/>
    </source>
</evidence>
<keyword evidence="1" id="KW-0472">Membrane</keyword>
<name>A0ABY8R032_9MICO</name>
<feature type="transmembrane region" description="Helical" evidence="1">
    <location>
        <begin position="23"/>
        <end position="43"/>
    </location>
</feature>